<evidence type="ECO:0000313" key="2">
    <source>
        <dbReference type="Proteomes" id="UP000054928"/>
    </source>
</evidence>
<dbReference type="Proteomes" id="UP000054928">
    <property type="component" value="Unassembled WGS sequence"/>
</dbReference>
<name>A0A0P1B1I5_PLAHL</name>
<sequence>MLRYGTGAGGIAELFDAWQKAEGWKKRSASTATSLGSDGCTGVTGCGQQDRKT</sequence>
<dbReference type="EMBL" id="CCYD01002371">
    <property type="protein sequence ID" value="CEG47210.1"/>
    <property type="molecule type" value="Genomic_DNA"/>
</dbReference>
<dbReference type="RefSeq" id="XP_024583579.1">
    <property type="nucleotide sequence ID" value="XM_024718152.1"/>
</dbReference>
<proteinExistence type="predicted"/>
<keyword evidence="2" id="KW-1185">Reference proteome</keyword>
<evidence type="ECO:0000313" key="1">
    <source>
        <dbReference type="EMBL" id="CEG47210.1"/>
    </source>
</evidence>
<reference evidence="2" key="1">
    <citation type="submission" date="2014-09" db="EMBL/GenBank/DDBJ databases">
        <authorList>
            <person name="Sharma Rahul"/>
            <person name="Thines Marco"/>
        </authorList>
    </citation>
    <scope>NUCLEOTIDE SEQUENCE [LARGE SCALE GENOMIC DNA]</scope>
</reference>
<dbReference type="GeneID" id="36398913"/>
<accession>A0A0P1B1I5</accession>
<organism evidence="1 2">
    <name type="scientific">Plasmopara halstedii</name>
    <name type="common">Downy mildew of sunflower</name>
    <dbReference type="NCBI Taxonomy" id="4781"/>
    <lineage>
        <taxon>Eukaryota</taxon>
        <taxon>Sar</taxon>
        <taxon>Stramenopiles</taxon>
        <taxon>Oomycota</taxon>
        <taxon>Peronosporomycetes</taxon>
        <taxon>Peronosporales</taxon>
        <taxon>Peronosporaceae</taxon>
        <taxon>Plasmopara</taxon>
    </lineage>
</organism>
<protein>
    <submittedName>
        <fullName evidence="1">Uncharacterized protein</fullName>
    </submittedName>
</protein>
<dbReference type="AlphaFoldDB" id="A0A0P1B1I5"/>